<dbReference type="SUPFAM" id="SSF46785">
    <property type="entry name" value="Winged helix' DNA-binding domain"/>
    <property type="match status" value="1"/>
</dbReference>
<evidence type="ECO:0000256" key="4">
    <source>
        <dbReference type="ARBA" id="ARBA00023163"/>
    </source>
</evidence>
<dbReference type="EMBL" id="FO203522">
    <property type="protein sequence ID" value="CCO23810.1"/>
    <property type="molecule type" value="Genomic_DNA"/>
</dbReference>
<dbReference type="GO" id="GO:0003677">
    <property type="term" value="F:DNA binding"/>
    <property type="evidence" value="ECO:0007669"/>
    <property type="project" value="UniProtKB-KW"/>
</dbReference>
<sequence length="295" mass="33748">MKIRQLRYFEALAEELHFGKAAERLHIQQPPLTRQIQQIEKDLGVLLFKRTNRKVELTEEGKYFLVETKKMLAIMARAKTTLQAMGNGTSGKLHVSFVYLVLSSRFPDIVGEFMIKYPQVEMLMHDETSVEQLEAVREGTRHVGFITLNIMDTKGLSHMVVQRTNPCAAISANHPLAQKEILTLADLAQIPYICSQESYCKMRVAEVREQFHKAGLELKLGMQYRRKHTGTVFVAAGMGWTFINCDSHNIIPDGVVLKPVDCDYAPFEVAMIWNPDRMTPLVNNFLEFYKDRLGK</sequence>
<dbReference type="Proteomes" id="UP000010808">
    <property type="component" value="Chromosome"/>
</dbReference>
<dbReference type="STRING" id="1121451.DESAM_21533"/>
<evidence type="ECO:0000256" key="3">
    <source>
        <dbReference type="ARBA" id="ARBA00023125"/>
    </source>
</evidence>
<dbReference type="HOGENOM" id="CLU_039613_6_4_7"/>
<dbReference type="Pfam" id="PF03466">
    <property type="entry name" value="LysR_substrate"/>
    <property type="match status" value="1"/>
</dbReference>
<feature type="domain" description="HTH lysR-type" evidence="5">
    <location>
        <begin position="1"/>
        <end position="58"/>
    </location>
</feature>
<dbReference type="PATRIC" id="fig|1121451.3.peg.1773"/>
<evidence type="ECO:0000313" key="7">
    <source>
        <dbReference type="Proteomes" id="UP000010808"/>
    </source>
</evidence>
<comment type="similarity">
    <text evidence="1">Belongs to the LysR transcriptional regulatory family.</text>
</comment>
<keyword evidence="3" id="KW-0238">DNA-binding</keyword>
<dbReference type="RefSeq" id="WP_015336413.1">
    <property type="nucleotide sequence ID" value="NC_020055.1"/>
</dbReference>
<dbReference type="GO" id="GO:0032993">
    <property type="term" value="C:protein-DNA complex"/>
    <property type="evidence" value="ECO:0007669"/>
    <property type="project" value="TreeGrafter"/>
</dbReference>
<name>L0RC87_9BACT</name>
<dbReference type="Pfam" id="PF00126">
    <property type="entry name" value="HTH_1"/>
    <property type="match status" value="1"/>
</dbReference>
<dbReference type="Gene3D" id="1.10.10.10">
    <property type="entry name" value="Winged helix-like DNA-binding domain superfamily/Winged helix DNA-binding domain"/>
    <property type="match status" value="1"/>
</dbReference>
<reference evidence="6 7" key="1">
    <citation type="submission" date="2012-10" db="EMBL/GenBank/DDBJ databases">
        <authorList>
            <person name="Genoscope - CEA"/>
        </authorList>
    </citation>
    <scope>NUCLEOTIDE SEQUENCE [LARGE SCALE GENOMIC DNA]</scope>
    <source>
        <strain evidence="7">AM13 / DSM 14728</strain>
    </source>
</reference>
<gene>
    <name evidence="6" type="ORF">DESAM_21533</name>
</gene>
<evidence type="ECO:0000256" key="1">
    <source>
        <dbReference type="ARBA" id="ARBA00009437"/>
    </source>
</evidence>
<dbReference type="AlphaFoldDB" id="L0RC87"/>
<dbReference type="InterPro" id="IPR036388">
    <property type="entry name" value="WH-like_DNA-bd_sf"/>
</dbReference>
<keyword evidence="2" id="KW-0805">Transcription regulation</keyword>
<dbReference type="GO" id="GO:0003700">
    <property type="term" value="F:DNA-binding transcription factor activity"/>
    <property type="evidence" value="ECO:0007669"/>
    <property type="project" value="InterPro"/>
</dbReference>
<protein>
    <submittedName>
        <fullName evidence="6">Transcriptional regulator, LysR family</fullName>
    </submittedName>
</protein>
<dbReference type="InterPro" id="IPR036390">
    <property type="entry name" value="WH_DNA-bd_sf"/>
</dbReference>
<dbReference type="InterPro" id="IPR005119">
    <property type="entry name" value="LysR_subst-bd"/>
</dbReference>
<accession>L0RC87</accession>
<dbReference type="Gene3D" id="3.40.190.10">
    <property type="entry name" value="Periplasmic binding protein-like II"/>
    <property type="match status" value="2"/>
</dbReference>
<dbReference type="PROSITE" id="PS50931">
    <property type="entry name" value="HTH_LYSR"/>
    <property type="match status" value="1"/>
</dbReference>
<dbReference type="PANTHER" id="PTHR30346">
    <property type="entry name" value="TRANSCRIPTIONAL DUAL REGULATOR HCAR-RELATED"/>
    <property type="match status" value="1"/>
</dbReference>
<dbReference type="InterPro" id="IPR000847">
    <property type="entry name" value="LysR_HTH_N"/>
</dbReference>
<dbReference type="SUPFAM" id="SSF53850">
    <property type="entry name" value="Periplasmic binding protein-like II"/>
    <property type="match status" value="1"/>
</dbReference>
<keyword evidence="4" id="KW-0804">Transcription</keyword>
<evidence type="ECO:0000259" key="5">
    <source>
        <dbReference type="PROSITE" id="PS50931"/>
    </source>
</evidence>
<dbReference type="CDD" id="cd08414">
    <property type="entry name" value="PBP2_LTTR_aromatics_like"/>
    <property type="match status" value="1"/>
</dbReference>
<dbReference type="PRINTS" id="PR00039">
    <property type="entry name" value="HTHLYSR"/>
</dbReference>
<dbReference type="eggNOG" id="COG0583">
    <property type="taxonomic scope" value="Bacteria"/>
</dbReference>
<dbReference type="KEGG" id="dhy:DESAM_21533"/>
<dbReference type="FunFam" id="1.10.10.10:FF:000001">
    <property type="entry name" value="LysR family transcriptional regulator"/>
    <property type="match status" value="1"/>
</dbReference>
<keyword evidence="7" id="KW-1185">Reference proteome</keyword>
<dbReference type="OrthoDB" id="5317428at2"/>
<evidence type="ECO:0000256" key="2">
    <source>
        <dbReference type="ARBA" id="ARBA00023015"/>
    </source>
</evidence>
<dbReference type="PANTHER" id="PTHR30346:SF0">
    <property type="entry name" value="HCA OPERON TRANSCRIPTIONAL ACTIVATOR HCAR"/>
    <property type="match status" value="1"/>
</dbReference>
<organism evidence="6 7">
    <name type="scientific">Maridesulfovibrio hydrothermalis AM13 = DSM 14728</name>
    <dbReference type="NCBI Taxonomy" id="1121451"/>
    <lineage>
        <taxon>Bacteria</taxon>
        <taxon>Pseudomonadati</taxon>
        <taxon>Thermodesulfobacteriota</taxon>
        <taxon>Desulfovibrionia</taxon>
        <taxon>Desulfovibrionales</taxon>
        <taxon>Desulfovibrionaceae</taxon>
        <taxon>Maridesulfovibrio</taxon>
    </lineage>
</organism>
<proteinExistence type="inferred from homology"/>
<evidence type="ECO:0000313" key="6">
    <source>
        <dbReference type="EMBL" id="CCO23810.1"/>
    </source>
</evidence>